<keyword evidence="11" id="KW-0418">Kinase</keyword>
<dbReference type="OrthoDB" id="9804315at2"/>
<evidence type="ECO:0000256" key="7">
    <source>
        <dbReference type="ARBA" id="ARBA00025067"/>
    </source>
</evidence>
<accession>A0A139SQM0</accession>
<dbReference type="FunFam" id="3.40.430.10:FF:000001">
    <property type="entry name" value="Dihydrofolate reductase"/>
    <property type="match status" value="1"/>
</dbReference>
<comment type="pathway">
    <text evidence="1 8">Cofactor biosynthesis; tetrahydrofolate biosynthesis; 5,6,7,8-tetrahydrofolate from 7,8-dihydrofolate: step 1/1.</text>
</comment>
<comment type="function">
    <text evidence="7 8">Key enzyme in folate metabolism. Catalyzes an essential reaction for de novo glycine and purine synthesis, and for DNA precursor synthesis.</text>
</comment>
<evidence type="ECO:0000313" key="11">
    <source>
        <dbReference type="EMBL" id="KXU36899.1"/>
    </source>
</evidence>
<dbReference type="GO" id="GO:0005829">
    <property type="term" value="C:cytosol"/>
    <property type="evidence" value="ECO:0007669"/>
    <property type="project" value="TreeGrafter"/>
</dbReference>
<dbReference type="PROSITE" id="PS00075">
    <property type="entry name" value="DHFR_1"/>
    <property type="match status" value="1"/>
</dbReference>
<reference evidence="11 12" key="1">
    <citation type="submission" date="2016-02" db="EMBL/GenBank/DDBJ databases">
        <authorList>
            <person name="Wen L."/>
            <person name="He K."/>
            <person name="Yang H."/>
        </authorList>
    </citation>
    <scope>NUCLEOTIDE SEQUENCE [LARGE SCALE GENOMIC DNA]</scope>
    <source>
        <strain evidence="11 12">CV58</strain>
    </source>
</reference>
<comment type="caution">
    <text evidence="11">The sequence shown here is derived from an EMBL/GenBank/DDBJ whole genome shotgun (WGS) entry which is preliminary data.</text>
</comment>
<evidence type="ECO:0000256" key="3">
    <source>
        <dbReference type="ARBA" id="ARBA00012856"/>
    </source>
</evidence>
<keyword evidence="4 8" id="KW-0554">One-carbon metabolism</keyword>
<evidence type="ECO:0000256" key="4">
    <source>
        <dbReference type="ARBA" id="ARBA00022563"/>
    </source>
</evidence>
<sequence>MKPLALIAALGENRVIGRQGRLPWHLPQDLAHFKALTMGKPIIMGRKTWESIGRPLPGRLNLVISRTDLSTGTAEVFTSLEAARSRADHWAQQQNADEIMVVGGGELYRQALPLATRLYLTRVALNPEGDAFFPELPEGQWQLLESCALAACENTPACTFETWRRIAPKIELKLLHPLAEED</sequence>
<organism evidence="11 12">
    <name type="scientific">Ventosimonas gracilis</name>
    <dbReference type="NCBI Taxonomy" id="1680762"/>
    <lineage>
        <taxon>Bacteria</taxon>
        <taxon>Pseudomonadati</taxon>
        <taxon>Pseudomonadota</taxon>
        <taxon>Gammaproteobacteria</taxon>
        <taxon>Pseudomonadales</taxon>
        <taxon>Ventosimonadaceae</taxon>
        <taxon>Ventosimonas</taxon>
    </lineage>
</organism>
<dbReference type="RefSeq" id="WP_068391375.1">
    <property type="nucleotide sequence ID" value="NZ_LSZO01000175.1"/>
</dbReference>
<name>A0A139SQM0_9GAMM</name>
<dbReference type="PANTHER" id="PTHR48069">
    <property type="entry name" value="DIHYDROFOLATE REDUCTASE"/>
    <property type="match status" value="1"/>
</dbReference>
<evidence type="ECO:0000256" key="1">
    <source>
        <dbReference type="ARBA" id="ARBA00004903"/>
    </source>
</evidence>
<dbReference type="Pfam" id="PF00186">
    <property type="entry name" value="DHFR_1"/>
    <property type="match status" value="1"/>
</dbReference>
<dbReference type="InterPro" id="IPR001796">
    <property type="entry name" value="DHFR_dom"/>
</dbReference>
<dbReference type="GO" id="GO:0004146">
    <property type="term" value="F:dihydrofolate reductase activity"/>
    <property type="evidence" value="ECO:0007669"/>
    <property type="project" value="UniProtKB-EC"/>
</dbReference>
<dbReference type="InterPro" id="IPR012259">
    <property type="entry name" value="DHFR"/>
</dbReference>
<evidence type="ECO:0000256" key="9">
    <source>
        <dbReference type="RuleBase" id="RU004474"/>
    </source>
</evidence>
<dbReference type="PROSITE" id="PS51330">
    <property type="entry name" value="DHFR_2"/>
    <property type="match status" value="1"/>
</dbReference>
<dbReference type="GO" id="GO:0046452">
    <property type="term" value="P:dihydrofolate metabolic process"/>
    <property type="evidence" value="ECO:0007669"/>
    <property type="project" value="TreeGrafter"/>
</dbReference>
<dbReference type="UniPathway" id="UPA00077">
    <property type="reaction ID" value="UER00158"/>
</dbReference>
<keyword evidence="6 8" id="KW-0560">Oxidoreductase</keyword>
<dbReference type="EC" id="1.5.1.3" evidence="3 8"/>
<dbReference type="AlphaFoldDB" id="A0A139SQM0"/>
<gene>
    <name evidence="11" type="ORF">AXE65_04460</name>
</gene>
<dbReference type="GO" id="GO:0070401">
    <property type="term" value="F:NADP+ binding"/>
    <property type="evidence" value="ECO:0007669"/>
    <property type="project" value="UniProtKB-ARBA"/>
</dbReference>
<dbReference type="PIRSF" id="PIRSF000194">
    <property type="entry name" value="DHFR"/>
    <property type="match status" value="1"/>
</dbReference>
<keyword evidence="5 8" id="KW-0521">NADP</keyword>
<dbReference type="GO" id="GO:0016301">
    <property type="term" value="F:kinase activity"/>
    <property type="evidence" value="ECO:0007669"/>
    <property type="project" value="UniProtKB-KW"/>
</dbReference>
<dbReference type="InterPro" id="IPR024072">
    <property type="entry name" value="DHFR-like_dom_sf"/>
</dbReference>
<dbReference type="GO" id="GO:0046654">
    <property type="term" value="P:tetrahydrofolate biosynthetic process"/>
    <property type="evidence" value="ECO:0007669"/>
    <property type="project" value="UniProtKB-UniPathway"/>
</dbReference>
<dbReference type="PANTHER" id="PTHR48069:SF3">
    <property type="entry name" value="DIHYDROFOLATE REDUCTASE"/>
    <property type="match status" value="1"/>
</dbReference>
<dbReference type="SUPFAM" id="SSF53597">
    <property type="entry name" value="Dihydrofolate reductase-like"/>
    <property type="match status" value="1"/>
</dbReference>
<dbReference type="InterPro" id="IPR017925">
    <property type="entry name" value="DHFR_CS"/>
</dbReference>
<dbReference type="GO" id="GO:0046655">
    <property type="term" value="P:folic acid metabolic process"/>
    <property type="evidence" value="ECO:0007669"/>
    <property type="project" value="TreeGrafter"/>
</dbReference>
<evidence type="ECO:0000256" key="5">
    <source>
        <dbReference type="ARBA" id="ARBA00022857"/>
    </source>
</evidence>
<evidence type="ECO:0000256" key="2">
    <source>
        <dbReference type="ARBA" id="ARBA00009539"/>
    </source>
</evidence>
<comment type="similarity">
    <text evidence="2 8 9">Belongs to the dihydrofolate reductase family.</text>
</comment>
<dbReference type="CDD" id="cd00209">
    <property type="entry name" value="DHFR"/>
    <property type="match status" value="1"/>
</dbReference>
<protein>
    <recommendedName>
        <fullName evidence="3 8">Dihydrofolate reductase</fullName>
        <ecNumber evidence="3 8">1.5.1.3</ecNumber>
    </recommendedName>
</protein>
<feature type="domain" description="DHFR" evidence="10">
    <location>
        <begin position="3"/>
        <end position="165"/>
    </location>
</feature>
<dbReference type="Gene3D" id="3.40.430.10">
    <property type="entry name" value="Dihydrofolate Reductase, subunit A"/>
    <property type="match status" value="1"/>
</dbReference>
<dbReference type="Proteomes" id="UP000072660">
    <property type="component" value="Unassembled WGS sequence"/>
</dbReference>
<evidence type="ECO:0000313" key="12">
    <source>
        <dbReference type="Proteomes" id="UP000072660"/>
    </source>
</evidence>
<dbReference type="GO" id="GO:0006730">
    <property type="term" value="P:one-carbon metabolic process"/>
    <property type="evidence" value="ECO:0007669"/>
    <property type="project" value="UniProtKB-KW"/>
</dbReference>
<dbReference type="EMBL" id="LSZO01000175">
    <property type="protein sequence ID" value="KXU36899.1"/>
    <property type="molecule type" value="Genomic_DNA"/>
</dbReference>
<keyword evidence="11" id="KW-0808">Transferase</keyword>
<comment type="catalytic activity">
    <reaction evidence="8">
        <text>(6S)-5,6,7,8-tetrahydrofolate + NADP(+) = 7,8-dihydrofolate + NADPH + H(+)</text>
        <dbReference type="Rhea" id="RHEA:15009"/>
        <dbReference type="ChEBI" id="CHEBI:15378"/>
        <dbReference type="ChEBI" id="CHEBI:57451"/>
        <dbReference type="ChEBI" id="CHEBI:57453"/>
        <dbReference type="ChEBI" id="CHEBI:57783"/>
        <dbReference type="ChEBI" id="CHEBI:58349"/>
        <dbReference type="EC" id="1.5.1.3"/>
    </reaction>
</comment>
<evidence type="ECO:0000256" key="6">
    <source>
        <dbReference type="ARBA" id="ARBA00023002"/>
    </source>
</evidence>
<evidence type="ECO:0000259" key="10">
    <source>
        <dbReference type="PROSITE" id="PS51330"/>
    </source>
</evidence>
<proteinExistence type="inferred from homology"/>
<evidence type="ECO:0000256" key="8">
    <source>
        <dbReference type="PIRNR" id="PIRNR000194"/>
    </source>
</evidence>
<dbReference type="PRINTS" id="PR00070">
    <property type="entry name" value="DHFR"/>
</dbReference>
<keyword evidence="12" id="KW-1185">Reference proteome</keyword>